<dbReference type="Proteomes" id="UP001597267">
    <property type="component" value="Unassembled WGS sequence"/>
</dbReference>
<evidence type="ECO:0000256" key="9">
    <source>
        <dbReference type="ARBA" id="ARBA00047931"/>
    </source>
</evidence>
<dbReference type="RefSeq" id="WP_125712635.1">
    <property type="nucleotide sequence ID" value="NZ_JBHTOP010000002.1"/>
</dbReference>
<keyword evidence="7 10" id="KW-0663">Pyridoxal phosphate</keyword>
<evidence type="ECO:0000256" key="6">
    <source>
        <dbReference type="ARBA" id="ARBA00022679"/>
    </source>
</evidence>
<evidence type="ECO:0000313" key="13">
    <source>
        <dbReference type="Proteomes" id="UP001597267"/>
    </source>
</evidence>
<keyword evidence="6 10" id="KW-0808">Transferase</keyword>
<dbReference type="Gene3D" id="3.40.50.1100">
    <property type="match status" value="2"/>
</dbReference>
<dbReference type="InterPro" id="IPR001216">
    <property type="entry name" value="P-phosphate_BS"/>
</dbReference>
<dbReference type="PROSITE" id="PS00901">
    <property type="entry name" value="CYS_SYNTHASE"/>
    <property type="match status" value="1"/>
</dbReference>
<comment type="caution">
    <text evidence="12">The sequence shown here is derived from an EMBL/GenBank/DDBJ whole genome shotgun (WGS) entry which is preliminary data.</text>
</comment>
<dbReference type="NCBIfam" id="TIGR01139">
    <property type="entry name" value="cysK"/>
    <property type="match status" value="1"/>
</dbReference>
<evidence type="ECO:0000256" key="5">
    <source>
        <dbReference type="ARBA" id="ARBA00022605"/>
    </source>
</evidence>
<feature type="domain" description="Tryptophan synthase beta chain-like PALP" evidence="11">
    <location>
        <begin position="8"/>
        <end position="294"/>
    </location>
</feature>
<keyword evidence="5 10" id="KW-0028">Amino-acid biosynthesis</keyword>
<proteinExistence type="inferred from homology"/>
<dbReference type="NCBIfam" id="TIGR01136">
    <property type="entry name" value="cysKM"/>
    <property type="match status" value="1"/>
</dbReference>
<protein>
    <recommendedName>
        <fullName evidence="4 10">Cysteine synthase</fullName>
        <ecNumber evidence="4 10">2.5.1.47</ecNumber>
    </recommendedName>
</protein>
<dbReference type="InterPro" id="IPR001926">
    <property type="entry name" value="TrpB-like_PALP"/>
</dbReference>
<dbReference type="GO" id="GO:0004124">
    <property type="term" value="F:cysteine synthase activity"/>
    <property type="evidence" value="ECO:0007669"/>
    <property type="project" value="UniProtKB-EC"/>
</dbReference>
<evidence type="ECO:0000256" key="8">
    <source>
        <dbReference type="ARBA" id="ARBA00023192"/>
    </source>
</evidence>
<comment type="catalytic activity">
    <reaction evidence="9 10">
        <text>O-acetyl-L-serine + hydrogen sulfide = L-cysteine + acetate</text>
        <dbReference type="Rhea" id="RHEA:14829"/>
        <dbReference type="ChEBI" id="CHEBI:29919"/>
        <dbReference type="ChEBI" id="CHEBI:30089"/>
        <dbReference type="ChEBI" id="CHEBI:35235"/>
        <dbReference type="ChEBI" id="CHEBI:58340"/>
        <dbReference type="EC" id="2.5.1.47"/>
    </reaction>
</comment>
<organism evidence="12 13">
    <name type="scientific">Agrilactobacillus yilanensis</name>
    <dbReference type="NCBI Taxonomy" id="2485997"/>
    <lineage>
        <taxon>Bacteria</taxon>
        <taxon>Bacillati</taxon>
        <taxon>Bacillota</taxon>
        <taxon>Bacilli</taxon>
        <taxon>Lactobacillales</taxon>
        <taxon>Lactobacillaceae</taxon>
        <taxon>Agrilactobacillus</taxon>
    </lineage>
</organism>
<evidence type="ECO:0000256" key="1">
    <source>
        <dbReference type="ARBA" id="ARBA00001933"/>
    </source>
</evidence>
<dbReference type="Pfam" id="PF00291">
    <property type="entry name" value="PALP"/>
    <property type="match status" value="1"/>
</dbReference>
<evidence type="ECO:0000256" key="4">
    <source>
        <dbReference type="ARBA" id="ARBA00012681"/>
    </source>
</evidence>
<dbReference type="InterPro" id="IPR005859">
    <property type="entry name" value="CysK"/>
</dbReference>
<dbReference type="InterPro" id="IPR005856">
    <property type="entry name" value="Cys_synth"/>
</dbReference>
<evidence type="ECO:0000256" key="3">
    <source>
        <dbReference type="ARBA" id="ARBA00007103"/>
    </source>
</evidence>
<dbReference type="InterPro" id="IPR050214">
    <property type="entry name" value="Cys_Synth/Cystath_Beta-Synth"/>
</dbReference>
<dbReference type="SUPFAM" id="SSF53686">
    <property type="entry name" value="Tryptophan synthase beta subunit-like PLP-dependent enzymes"/>
    <property type="match status" value="1"/>
</dbReference>
<comment type="cofactor">
    <cofactor evidence="1 10">
        <name>pyridoxal 5'-phosphate</name>
        <dbReference type="ChEBI" id="CHEBI:597326"/>
    </cofactor>
</comment>
<evidence type="ECO:0000256" key="7">
    <source>
        <dbReference type="ARBA" id="ARBA00022898"/>
    </source>
</evidence>
<dbReference type="EMBL" id="JBHTOP010000002">
    <property type="protein sequence ID" value="MFD1670830.1"/>
    <property type="molecule type" value="Genomic_DNA"/>
</dbReference>
<accession>A0ABW4J4H3</accession>
<comment type="similarity">
    <text evidence="3 10">Belongs to the cysteine synthase/cystathionine beta-synthase family.</text>
</comment>
<dbReference type="EC" id="2.5.1.47" evidence="4 10"/>
<dbReference type="PANTHER" id="PTHR10314">
    <property type="entry name" value="CYSTATHIONINE BETA-SYNTHASE"/>
    <property type="match status" value="1"/>
</dbReference>
<evidence type="ECO:0000256" key="10">
    <source>
        <dbReference type="RuleBase" id="RU003985"/>
    </source>
</evidence>
<sequence>MVKANQTITELIGNTPLLKLNKVVPAGAADVYVKLEFFNPGSSIKDRIALAMIETAEKDGRLKPGATIIEPTSGNTGIGLALVAAAKGYHLIIVMPETMSLERRQLMQGYGAELILTPGADGMPGAIATAKKLAEEKDYFLPLQFNNPANPNIHEQTTGPEIIAAFDGQTPDAFVAGVGTGGTLTGVGRALRKVNPEVAIYALEAAESPVLKEGHGGKHKIQGISAGFVPDVLDTKLYDDIMEVTSEQAIATVREVAQKEGFLPGISAGANIFGAIEIAKKLGQGKAVVTVAPDNGERYLSTKIFDKA</sequence>
<evidence type="ECO:0000256" key="2">
    <source>
        <dbReference type="ARBA" id="ARBA00004962"/>
    </source>
</evidence>
<comment type="pathway">
    <text evidence="2">Amino-acid biosynthesis; L-cysteine biosynthesis; L-cysteine from L-serine: step 2/2.</text>
</comment>
<dbReference type="CDD" id="cd01561">
    <property type="entry name" value="CBS_like"/>
    <property type="match status" value="1"/>
</dbReference>
<keyword evidence="13" id="KW-1185">Reference proteome</keyword>
<keyword evidence="8 10" id="KW-0198">Cysteine biosynthesis</keyword>
<evidence type="ECO:0000259" key="11">
    <source>
        <dbReference type="Pfam" id="PF00291"/>
    </source>
</evidence>
<name>A0ABW4J4H3_9LACO</name>
<evidence type="ECO:0000313" key="12">
    <source>
        <dbReference type="EMBL" id="MFD1670830.1"/>
    </source>
</evidence>
<gene>
    <name evidence="12" type="primary">cysK</name>
    <name evidence="12" type="ORF">ACFQ5M_01830</name>
</gene>
<dbReference type="InterPro" id="IPR036052">
    <property type="entry name" value="TrpB-like_PALP_sf"/>
</dbReference>
<reference evidence="13" key="1">
    <citation type="journal article" date="2019" name="Int. J. Syst. Evol. Microbiol.">
        <title>The Global Catalogue of Microorganisms (GCM) 10K type strain sequencing project: providing services to taxonomists for standard genome sequencing and annotation.</title>
        <authorList>
            <consortium name="The Broad Institute Genomics Platform"/>
            <consortium name="The Broad Institute Genome Sequencing Center for Infectious Disease"/>
            <person name="Wu L."/>
            <person name="Ma J."/>
        </authorList>
    </citation>
    <scope>NUCLEOTIDE SEQUENCE [LARGE SCALE GENOMIC DNA]</scope>
    <source>
        <strain evidence="13">CCM 8896</strain>
    </source>
</reference>